<dbReference type="InterPro" id="IPR042503">
    <property type="entry name" value="Regulatory_protein_E2_N_1"/>
</dbReference>
<evidence type="ECO:0000256" key="7">
    <source>
        <dbReference type="ARBA" id="ARBA00022705"/>
    </source>
</evidence>
<dbReference type="RefSeq" id="NP_042017.1">
    <property type="nucleotide sequence ID" value="NC_001605.1"/>
</dbReference>
<keyword evidence="7 12" id="KW-0235">DNA replication</keyword>
<dbReference type="GO" id="GO:0000166">
    <property type="term" value="F:nucleotide binding"/>
    <property type="evidence" value="ECO:0007669"/>
    <property type="project" value="UniProtKB-UniRule"/>
</dbReference>
<reference evidence="16 17" key="1">
    <citation type="journal article" date="1994" name="Virology">
        <title>The Mastomys natalensis papillomavirus: nucleotide sequence, genome organization, and phylogenetic relationship of a rodent papillomavirus involved in tumorigenesis of cutaneous epithelia.</title>
        <authorList>
            <person name="Tan C.H."/>
            <person name="Tachezy R."/>
            <person name="Van Ranst M."/>
            <person name="Chan S.Y."/>
            <person name="Bernard H.U."/>
            <person name="Burk R.D."/>
        </authorList>
    </citation>
    <scope>NUCLEOTIDE SEQUENCE [LARGE SCALE GENOMIC DNA]</scope>
    <source>
        <strain evidence="17">Isolate African multimammate rat</strain>
    </source>
</reference>
<keyword evidence="9 12" id="KW-0238">DNA-binding</keyword>
<dbReference type="EMBL" id="U01834">
    <property type="protein sequence ID" value="AAA67147.1"/>
    <property type="molecule type" value="Genomic_DNA"/>
</dbReference>
<dbReference type="GO" id="GO:0003700">
    <property type="term" value="F:DNA-binding transcription factor activity"/>
    <property type="evidence" value="ECO:0007669"/>
    <property type="project" value="UniProtKB-UniRule"/>
</dbReference>
<dbReference type="Pfam" id="PF00508">
    <property type="entry name" value="PPV_E2_N"/>
    <property type="match status" value="1"/>
</dbReference>
<dbReference type="InterPro" id="IPR000427">
    <property type="entry name" value="Papillomavirus_E2_C"/>
</dbReference>
<keyword evidence="3 12" id="KW-0678">Repressor</keyword>
<evidence type="ECO:0000256" key="9">
    <source>
        <dbReference type="ARBA" id="ARBA00023125"/>
    </source>
</evidence>
<dbReference type="Gene3D" id="2.170.200.10">
    <property type="entry name" value="Papillomavirus E2 early protein domain"/>
    <property type="match status" value="1"/>
</dbReference>
<dbReference type="SUPFAM" id="SSF54957">
    <property type="entry name" value="Viral DNA-binding domain"/>
    <property type="match status" value="1"/>
</dbReference>
<feature type="region of interest" description="Disordered" evidence="13">
    <location>
        <begin position="202"/>
        <end position="453"/>
    </location>
</feature>
<evidence type="ECO:0000256" key="11">
    <source>
        <dbReference type="ARBA" id="ARBA00023163"/>
    </source>
</evidence>
<proteinExistence type="inferred from homology"/>
<evidence type="ECO:0000256" key="1">
    <source>
        <dbReference type="ARBA" id="ARBA00004147"/>
    </source>
</evidence>
<evidence type="ECO:0000256" key="6">
    <source>
        <dbReference type="ARBA" id="ARBA00022562"/>
    </source>
</evidence>
<dbReference type="Proteomes" id="UP000007018">
    <property type="component" value="Segment"/>
</dbReference>
<dbReference type="InterPro" id="IPR033668">
    <property type="entry name" value="Reg_prot_E2"/>
</dbReference>
<comment type="PTM">
    <text evidence="12">Phosphorylated.</text>
</comment>
<evidence type="ECO:0000256" key="12">
    <source>
        <dbReference type="HAMAP-Rule" id="MF_04001"/>
    </source>
</evidence>
<gene>
    <name evidence="12 16" type="primary">E2</name>
</gene>
<dbReference type="GO" id="GO:0042025">
    <property type="term" value="C:host cell nucleus"/>
    <property type="evidence" value="ECO:0007669"/>
    <property type="project" value="UniProtKB-SubCell"/>
</dbReference>
<dbReference type="GO" id="GO:0006260">
    <property type="term" value="P:DNA replication"/>
    <property type="evidence" value="ECO:0007669"/>
    <property type="project" value="UniProtKB-KW"/>
</dbReference>
<feature type="cross-link" description="Glycyl lysine isopeptide (Lys-Gly) (interchain with G-Cter in SUMO)" evidence="12">
    <location>
        <position position="465"/>
    </location>
</feature>
<feature type="compositionally biased region" description="Basic and acidic residues" evidence="13">
    <location>
        <begin position="334"/>
        <end position="349"/>
    </location>
</feature>
<feature type="compositionally biased region" description="Basic and acidic residues" evidence="13">
    <location>
        <begin position="240"/>
        <end position="256"/>
    </location>
</feature>
<dbReference type="HAMAP" id="MF_04001">
    <property type="entry name" value="PPV_E2"/>
    <property type="match status" value="1"/>
</dbReference>
<sequence length="542" mass="60992">MESIHSRLAAVQEELMCMYEDGEETLEAQLKHWGLLRKEQVLLHAARQHGHNKIGLQAVPPLSVTQQNAKNAIEMHLLLQSLAETPYAREAWTLSQTSREMYMAGPSGTFKKDGTIVEVIFDGDKTNMMTYTKWGKIYFADPNGNWSRTTSHTDINGIYFNKSGDKEYYVRFKEEAKRYSLTGTWEVHDGLETHSLLIPVTSSTPQTGFPRGDPVRLHGNTTTGLPIPLRNSSSNQILLREGRGDYPDGARRETRRYYQGPTPTPRSLSPPIYRPPPSYEESRRRRKLRRRQDGRVKYPASPYRTKPPGETSSDDEDEGRGGHEPRPQRRLPRGLRDRGERAPERRRPPVQEGEEDVDGVGALLDDLKLYQEPPGDPVEDSDSPGSRLTPAPPDLSRYDSTRLQVDAESSPPRTPRPAPTLVAECTPGRPSPQTGSGQQALGEPPSRPSRGHCRDPRTACLLIIKGSSNQVKCLRFRLKSWHHSLFSYISTTWQWVPSVGSNRIGRSRILVMCEDSAQMDRFLCTVKIPAGMTVEQCSMASV</sequence>
<dbReference type="GO" id="GO:0006351">
    <property type="term" value="P:DNA-templated transcription"/>
    <property type="evidence" value="ECO:0007669"/>
    <property type="project" value="UniProtKB-UniRule"/>
</dbReference>
<keyword evidence="8 12" id="KW-0805">Transcription regulation</keyword>
<evidence type="ECO:0000256" key="2">
    <source>
        <dbReference type="ARBA" id="ARBA00007794"/>
    </source>
</evidence>
<keyword evidence="10 12" id="KW-0010">Activator</keyword>
<organism evidence="16 17">
    <name type="scientific">Mastomys natalensis papillomavirus (isolate African multimammate rat)</name>
    <name type="common">MnPV</name>
    <dbReference type="NCBI Taxonomy" id="654915"/>
    <lineage>
        <taxon>Viruses</taxon>
        <taxon>Monodnaviria</taxon>
        <taxon>Shotokuvirae</taxon>
        <taxon>Cossaviricota</taxon>
        <taxon>Papovaviricetes</taxon>
        <taxon>Zurhausenvirales</taxon>
        <taxon>Papillomaviridae</taxon>
        <taxon>Firstpapillomavirinae</taxon>
        <taxon>Iotapapillomavirus</taxon>
        <taxon>Mastomys natalensis papillomavirus</taxon>
    </lineage>
</organism>
<evidence type="ECO:0000259" key="14">
    <source>
        <dbReference type="Pfam" id="PF00508"/>
    </source>
</evidence>
<comment type="caution">
    <text evidence="12">Lacks conserved residue(s) required for the propagation of feature annotation.</text>
</comment>
<keyword evidence="5 12" id="KW-0597">Phosphoprotein</keyword>
<feature type="compositionally biased region" description="Polar residues" evidence="13">
    <location>
        <begin position="219"/>
        <end position="237"/>
    </location>
</feature>
<dbReference type="InterPro" id="IPR042504">
    <property type="entry name" value="Regulatory_protein_E2_N_2"/>
</dbReference>
<comment type="similarity">
    <text evidence="2">Belongs to the papillomaviridae E8^E2C protein family.</text>
</comment>
<keyword evidence="17" id="KW-1185">Reference proteome</keyword>
<dbReference type="GeneID" id="1489001"/>
<comment type="subcellular location">
    <subcellularLocation>
        <location evidence="1 12">Host nucleus</location>
    </subcellularLocation>
</comment>
<dbReference type="InterPro" id="IPR035975">
    <property type="entry name" value="E2/EBNA1_C_sf"/>
</dbReference>
<keyword evidence="4 12" id="KW-0244">Early protein</keyword>
<evidence type="ECO:0000256" key="3">
    <source>
        <dbReference type="ARBA" id="ARBA00022491"/>
    </source>
</evidence>
<dbReference type="Gene3D" id="1.10.287.30">
    <property type="entry name" value="E2 (early) protein, N terminal domain, subdomain 1"/>
    <property type="match status" value="1"/>
</dbReference>
<accession>Q84357</accession>
<dbReference type="InterPro" id="IPR012677">
    <property type="entry name" value="Nucleotide-bd_a/b_plait_sf"/>
</dbReference>
<comment type="function">
    <text evidence="12">Plays a role in the initiation of viral DNA replication. A dimer of E2 interacts with a dimer of E1 in order to improve specificity of E1 DNA binding activity. Once the complex recognizes and binds DNA at specific sites, the E2 dimer is removed from DNA. E2 also regulates viral transcription through binding to the E2RE response element (5'-ACCNNNNNNGGT-3') present in multiple copies in the regulatory regions of the viral genome. Activates or represses transcription depending on E2RE's position with regards to proximal promoter elements including the TATA-box. Repression occurs by sterically hindering the assembly of the transcription initiation complex.</text>
</comment>
<evidence type="ECO:0000256" key="5">
    <source>
        <dbReference type="ARBA" id="ARBA00022553"/>
    </source>
</evidence>
<comment type="similarity">
    <text evidence="12">Belongs to the papillomaviridae E2 protein family.</text>
</comment>
<evidence type="ECO:0000313" key="17">
    <source>
        <dbReference type="Proteomes" id="UP000007018"/>
    </source>
</evidence>
<keyword evidence="6 12" id="KW-1048">Host nucleus</keyword>
<evidence type="ECO:0000256" key="10">
    <source>
        <dbReference type="ARBA" id="ARBA00023159"/>
    </source>
</evidence>
<dbReference type="Gene3D" id="3.30.70.330">
    <property type="match status" value="1"/>
</dbReference>
<feature type="domain" description="Papillomavirus E2 N-terminal" evidence="14">
    <location>
        <begin position="1"/>
        <end position="196"/>
    </location>
</feature>
<dbReference type="GO" id="GO:0003677">
    <property type="term" value="F:DNA binding"/>
    <property type="evidence" value="ECO:0007669"/>
    <property type="project" value="UniProtKB-UniRule"/>
</dbReference>
<evidence type="ECO:0000313" key="16">
    <source>
        <dbReference type="EMBL" id="AAA67147.1"/>
    </source>
</evidence>
<dbReference type="InterPro" id="IPR001866">
    <property type="entry name" value="PPV_E2_N"/>
</dbReference>
<keyword evidence="11 12" id="KW-0804">Transcription</keyword>
<dbReference type="SUPFAM" id="SSF51332">
    <property type="entry name" value="E2 regulatory, transactivation domain"/>
    <property type="match status" value="1"/>
</dbReference>
<evidence type="ECO:0000259" key="15">
    <source>
        <dbReference type="Pfam" id="PF00511"/>
    </source>
</evidence>
<organismHost>
    <name type="scientific">Mastomys natalensis</name>
    <name type="common">African soft-furred rat</name>
    <name type="synonym">Praomys natalensis</name>
    <dbReference type="NCBI Taxonomy" id="10112"/>
</organismHost>
<evidence type="ECO:0000256" key="8">
    <source>
        <dbReference type="ARBA" id="ARBA00023015"/>
    </source>
</evidence>
<dbReference type="InterPro" id="IPR036050">
    <property type="entry name" value="Regulatory_protein_E2_N"/>
</dbReference>
<comment type="PTM">
    <text evidence="12">Sumoylation plays a regulatory role in E2 transcriptional activity.</text>
</comment>
<dbReference type="SMR" id="Q84357"/>
<keyword evidence="12" id="KW-0832">Ubl conjugation</keyword>
<comment type="subunit">
    <text evidence="12">Binds DNA as homodimer. Interacts with protein E1; this interaction greatly increases E1 DNA-binding activity. Interacts with protein L1; this interaction enhances E2-dependent replication and transcription activation. Interacts with protein L2; this interaction inhibits E2 transcriptional activity but not DNA replication function E2. Interacts with protein E7; this interaction inhibits E7 oncogenic activity. Interacts with host TAF1; this interaction modulates E2-dependent transcriptional regulation. Interacts with host BRD4; this interaction mediates E2 transcriptional activation function. Additionally, the interaction with host BRD4 on mitotic chromosomes mediates tethering of the viral genome. Interacts with host TOPBP1; this interaction is required for optimal viral DNA replication.</text>
</comment>
<protein>
    <recommendedName>
        <fullName evidence="12">Regulatory protein E2</fullName>
    </recommendedName>
</protein>
<evidence type="ECO:0000256" key="4">
    <source>
        <dbReference type="ARBA" id="ARBA00022518"/>
    </source>
</evidence>
<dbReference type="GO" id="GO:0039693">
    <property type="term" value="P:viral DNA genome replication"/>
    <property type="evidence" value="ECO:0007669"/>
    <property type="project" value="UniProtKB-UniRule"/>
</dbReference>
<feature type="region of interest" description="DNA-binding domain" evidence="12">
    <location>
        <begin position="458"/>
        <end position="542"/>
    </location>
</feature>
<keyword evidence="12" id="KW-1017">Isopeptide bond</keyword>
<name>Q84357_MNPVA</name>
<evidence type="ECO:0000256" key="13">
    <source>
        <dbReference type="SAM" id="MobiDB-lite"/>
    </source>
</evidence>
<dbReference type="GO" id="GO:0006275">
    <property type="term" value="P:regulation of DNA replication"/>
    <property type="evidence" value="ECO:0007669"/>
    <property type="project" value="UniProtKB-UniRule"/>
</dbReference>
<dbReference type="KEGG" id="vg:1489001"/>
<dbReference type="Pfam" id="PF00511">
    <property type="entry name" value="PPV_E2_C"/>
    <property type="match status" value="1"/>
</dbReference>
<feature type="domain" description="Papillomavirus E2 C-terminal" evidence="15">
    <location>
        <begin position="461"/>
        <end position="539"/>
    </location>
</feature>